<evidence type="ECO:0000256" key="3">
    <source>
        <dbReference type="SAM" id="SignalP"/>
    </source>
</evidence>
<dbReference type="RefSeq" id="WP_011493991.1">
    <property type="nucleotide sequence ID" value="NC_007953.1"/>
</dbReference>
<dbReference type="EMBL" id="CP000272">
    <property type="protein sequence ID" value="ABE36740.1"/>
    <property type="molecule type" value="Genomic_DNA"/>
</dbReference>
<evidence type="ECO:0000256" key="2">
    <source>
        <dbReference type="ARBA" id="ARBA00022729"/>
    </source>
</evidence>
<dbReference type="InterPro" id="IPR028081">
    <property type="entry name" value="Leu-bd"/>
</dbReference>
<feature type="domain" description="Leucine-binding protein" evidence="4">
    <location>
        <begin position="26"/>
        <end position="375"/>
    </location>
</feature>
<evidence type="ECO:0000259" key="4">
    <source>
        <dbReference type="Pfam" id="PF13458"/>
    </source>
</evidence>
<dbReference type="PROSITE" id="PS51257">
    <property type="entry name" value="PROKAR_LIPOPROTEIN"/>
    <property type="match status" value="1"/>
</dbReference>
<dbReference type="InterPro" id="IPR051010">
    <property type="entry name" value="BCAA_transport"/>
</dbReference>
<dbReference type="Pfam" id="PF13458">
    <property type="entry name" value="Peripla_BP_6"/>
    <property type="match status" value="1"/>
</dbReference>
<dbReference type="OrthoDB" id="5289062at2"/>
<dbReference type="SUPFAM" id="SSF53822">
    <property type="entry name" value="Periplasmic binding protein-like I"/>
    <property type="match status" value="1"/>
</dbReference>
<dbReference type="eggNOG" id="COG0683">
    <property type="taxonomic scope" value="Bacteria"/>
</dbReference>
<dbReference type="STRING" id="266265.Bxe_C0861"/>
<dbReference type="Proteomes" id="UP000001817">
    <property type="component" value="Chromosome 3"/>
</dbReference>
<proteinExistence type="inferred from homology"/>
<evidence type="ECO:0000313" key="5">
    <source>
        <dbReference type="EMBL" id="ABE36740.1"/>
    </source>
</evidence>
<dbReference type="InterPro" id="IPR028082">
    <property type="entry name" value="Peripla_BP_I"/>
</dbReference>
<accession>Q13GP9</accession>
<feature type="chain" id="PRO_5004182209" evidence="3">
    <location>
        <begin position="22"/>
        <end position="401"/>
    </location>
</feature>
<sequence length="401" mass="42814">MQRARFVTIALVLTLACYAAAAEAVVKVGVVIPLSGMTSQIGDKVKAAYSLAQQEINAAGGINGEPLQFVFADHQGKPDVGAREAERLIEQDKVQALTGSYESGVTLAVAQVAERRKVPYLVPYSAADRITESGFRYTFRTRPPSRVWVDTMFDYLASAAAQSGKPFNTVAILSEDGAYGQGIVEDIRQSAAAHHKQIVDVETFHGGAQDLTAQISKIRASGADAILAASYLNDTMKAVQTMNMLQFRRPYMTIGTGEIDAGFFQLGPLAENQVGTTAWLPDIKVPGAADFAARVKNALKIDANDDVAYAYSSAYVYKEAVEAGKSAAPEAVRQALATHTFTSARANLVPHQGAYLKFDAKGQANTVILAAQAQGGRWVTVWPAALAGASNRLGQWVPGNR</sequence>
<comment type="similarity">
    <text evidence="1">Belongs to the leucine-binding protein family.</text>
</comment>
<dbReference type="KEGG" id="bxe:Bxe_C0861"/>
<feature type="signal peptide" evidence="3">
    <location>
        <begin position="1"/>
        <end position="21"/>
    </location>
</feature>
<dbReference type="AlphaFoldDB" id="Q13GP9"/>
<dbReference type="KEGG" id="bxb:DR64_7585"/>
<reference evidence="5 6" key="1">
    <citation type="journal article" date="2006" name="Proc. Natl. Acad. Sci. U.S.A.">
        <title>Burkholderia xenovorans LB400 harbors a multi-replicon, 9.73-Mbp genome shaped for versatility.</title>
        <authorList>
            <person name="Chain P.S."/>
            <person name="Denef V.J."/>
            <person name="Konstantinidis K.T."/>
            <person name="Vergez L.M."/>
            <person name="Agullo L."/>
            <person name="Reyes V.L."/>
            <person name="Hauser L."/>
            <person name="Cordova M."/>
            <person name="Gomez L."/>
            <person name="Gonzalez M."/>
            <person name="Land M."/>
            <person name="Lao V."/>
            <person name="Larimer F."/>
            <person name="LiPuma J.J."/>
            <person name="Mahenthiralingam E."/>
            <person name="Malfatti S.A."/>
            <person name="Marx C.J."/>
            <person name="Parnell J.J."/>
            <person name="Ramette A."/>
            <person name="Richardson P."/>
            <person name="Seeger M."/>
            <person name="Smith D."/>
            <person name="Spilker T."/>
            <person name="Sul W.J."/>
            <person name="Tsoi T.V."/>
            <person name="Ulrich L.E."/>
            <person name="Zhulin I.B."/>
            <person name="Tiedje J.M."/>
        </authorList>
    </citation>
    <scope>NUCLEOTIDE SEQUENCE [LARGE SCALE GENOMIC DNA]</scope>
    <source>
        <strain evidence="5 6">LB400</strain>
    </source>
</reference>
<protein>
    <submittedName>
        <fullName evidence="5">Amino acid/amide ABC transporter substrate-binding protein, HAAT family</fullName>
    </submittedName>
</protein>
<evidence type="ECO:0000313" key="6">
    <source>
        <dbReference type="Proteomes" id="UP000001817"/>
    </source>
</evidence>
<dbReference type="Gene3D" id="3.40.50.2300">
    <property type="match status" value="2"/>
</dbReference>
<dbReference type="CDD" id="cd06340">
    <property type="entry name" value="PBP1_ABC_ligand_binding-like"/>
    <property type="match status" value="1"/>
</dbReference>
<keyword evidence="6" id="KW-1185">Reference proteome</keyword>
<keyword evidence="2 3" id="KW-0732">Signal</keyword>
<evidence type="ECO:0000256" key="1">
    <source>
        <dbReference type="ARBA" id="ARBA00010062"/>
    </source>
</evidence>
<dbReference type="PANTHER" id="PTHR30483:SF37">
    <property type="entry name" value="ABC TRANSPORTER SUBSTRATE-BINDING PROTEIN"/>
    <property type="match status" value="1"/>
</dbReference>
<gene>
    <name evidence="5" type="ORF">Bxe_C0861</name>
</gene>
<name>Q13GP9_PARXL</name>
<dbReference type="PANTHER" id="PTHR30483">
    <property type="entry name" value="LEUCINE-SPECIFIC-BINDING PROTEIN"/>
    <property type="match status" value="1"/>
</dbReference>
<dbReference type="PATRIC" id="fig|266265.5.peg.8626"/>
<organism evidence="5 6">
    <name type="scientific">Paraburkholderia xenovorans (strain LB400)</name>
    <dbReference type="NCBI Taxonomy" id="266265"/>
    <lineage>
        <taxon>Bacteria</taxon>
        <taxon>Pseudomonadati</taxon>
        <taxon>Pseudomonadota</taxon>
        <taxon>Betaproteobacteria</taxon>
        <taxon>Burkholderiales</taxon>
        <taxon>Burkholderiaceae</taxon>
        <taxon>Paraburkholderia</taxon>
    </lineage>
</organism>